<dbReference type="Pfam" id="PF00444">
    <property type="entry name" value="Ribosomal_L36"/>
    <property type="match status" value="1"/>
</dbReference>
<evidence type="ECO:0000256" key="1">
    <source>
        <dbReference type="ARBA" id="ARBA00007645"/>
    </source>
</evidence>
<dbReference type="Proteomes" id="UP001189624">
    <property type="component" value="Chromosome 3"/>
</dbReference>
<dbReference type="NCBIfam" id="TIGR01022">
    <property type="entry name" value="rpmJ_bact"/>
    <property type="match status" value="1"/>
</dbReference>
<dbReference type="InterPro" id="IPR052010">
    <property type="entry name" value="Ribosomal_LSU_bL36"/>
</dbReference>
<protein>
    <recommendedName>
        <fullName evidence="4">Ribosomal protein</fullName>
    </recommendedName>
</protein>
<reference evidence="5" key="1">
    <citation type="submission" date="2023-10" db="EMBL/GenBank/DDBJ databases">
        <authorList>
            <person name="Domelevo Entfellner J.-B."/>
        </authorList>
    </citation>
    <scope>NUCLEOTIDE SEQUENCE</scope>
</reference>
<keyword evidence="6" id="KW-1185">Reference proteome</keyword>
<accession>A0AA86SZK3</accession>
<dbReference type="GO" id="GO:0003735">
    <property type="term" value="F:structural constituent of ribosome"/>
    <property type="evidence" value="ECO:0007669"/>
    <property type="project" value="InterPro"/>
</dbReference>
<proteinExistence type="inferred from homology"/>
<dbReference type="InterPro" id="IPR035977">
    <property type="entry name" value="Ribosomal_bL36_sp"/>
</dbReference>
<dbReference type="PANTHER" id="PTHR18804:SF16">
    <property type="entry name" value="RIBOSOMAL PROTEIN"/>
    <property type="match status" value="1"/>
</dbReference>
<dbReference type="Gramene" id="rna-AYBTSS11_LOCUS11969">
    <property type="protein sequence ID" value="CAJ1944548.1"/>
    <property type="gene ID" value="gene-AYBTSS11_LOCUS11969"/>
</dbReference>
<dbReference type="PROSITE" id="PS00828">
    <property type="entry name" value="RIBOSOMAL_L36"/>
    <property type="match status" value="1"/>
</dbReference>
<dbReference type="SUPFAM" id="SSF57840">
    <property type="entry name" value="Ribosomal protein L36"/>
    <property type="match status" value="1"/>
</dbReference>
<dbReference type="GO" id="GO:1990904">
    <property type="term" value="C:ribonucleoprotein complex"/>
    <property type="evidence" value="ECO:0007669"/>
    <property type="project" value="UniProtKB-KW"/>
</dbReference>
<evidence type="ECO:0000256" key="3">
    <source>
        <dbReference type="ARBA" id="ARBA00023274"/>
    </source>
</evidence>
<evidence type="ECO:0000256" key="4">
    <source>
        <dbReference type="RuleBase" id="RU000570"/>
    </source>
</evidence>
<name>A0AA86SZK3_9FABA</name>
<evidence type="ECO:0000256" key="2">
    <source>
        <dbReference type="ARBA" id="ARBA00022980"/>
    </source>
</evidence>
<dbReference type="GO" id="GO:0006412">
    <property type="term" value="P:translation"/>
    <property type="evidence" value="ECO:0007669"/>
    <property type="project" value="InterPro"/>
</dbReference>
<dbReference type="GO" id="GO:0005840">
    <property type="term" value="C:ribosome"/>
    <property type="evidence" value="ECO:0007669"/>
    <property type="project" value="UniProtKB-KW"/>
</dbReference>
<organism evidence="5 6">
    <name type="scientific">Sphenostylis stenocarpa</name>
    <dbReference type="NCBI Taxonomy" id="92480"/>
    <lineage>
        <taxon>Eukaryota</taxon>
        <taxon>Viridiplantae</taxon>
        <taxon>Streptophyta</taxon>
        <taxon>Embryophyta</taxon>
        <taxon>Tracheophyta</taxon>
        <taxon>Spermatophyta</taxon>
        <taxon>Magnoliopsida</taxon>
        <taxon>eudicotyledons</taxon>
        <taxon>Gunneridae</taxon>
        <taxon>Pentapetalae</taxon>
        <taxon>rosids</taxon>
        <taxon>fabids</taxon>
        <taxon>Fabales</taxon>
        <taxon>Fabaceae</taxon>
        <taxon>Papilionoideae</taxon>
        <taxon>50 kb inversion clade</taxon>
        <taxon>NPAAA clade</taxon>
        <taxon>indigoferoid/millettioid clade</taxon>
        <taxon>Phaseoleae</taxon>
        <taxon>Sphenostylis</taxon>
    </lineage>
</organism>
<evidence type="ECO:0000313" key="5">
    <source>
        <dbReference type="EMBL" id="CAJ1944548.1"/>
    </source>
</evidence>
<dbReference type="HAMAP" id="MF_00251">
    <property type="entry name" value="Ribosomal_bL36"/>
    <property type="match status" value="1"/>
</dbReference>
<comment type="similarity">
    <text evidence="1 4">Belongs to the bacterial ribosomal protein bL36 family.</text>
</comment>
<keyword evidence="3 4" id="KW-0687">Ribonucleoprotein</keyword>
<dbReference type="AlphaFoldDB" id="A0AA86SZK3"/>
<evidence type="ECO:0000313" key="6">
    <source>
        <dbReference type="Proteomes" id="UP001189624"/>
    </source>
</evidence>
<dbReference type="PANTHER" id="PTHR18804">
    <property type="entry name" value="RIBOSOMAL PROTEIN"/>
    <property type="match status" value="1"/>
</dbReference>
<gene>
    <name evidence="5" type="ORF">AYBTSS11_LOCUS11969</name>
</gene>
<keyword evidence="2 4" id="KW-0689">Ribosomal protein</keyword>
<sequence>MHATENSLAVGAPKPKPCLCFSIYPHLRRPRLWNLVIAVSVPLYPPSSLLTHSLPTRFFFFSSEAMKVRSSVKKMCEFCQIVKRRGRIYVICSGNPKHKQRQGLATFASEGPSPPVSTVTSSCKMELKPQISRPCLISATPQRHSLSTLYGWRVGLASIFSMK</sequence>
<dbReference type="EMBL" id="OY731400">
    <property type="protein sequence ID" value="CAJ1944548.1"/>
    <property type="molecule type" value="Genomic_DNA"/>
</dbReference>
<dbReference type="InterPro" id="IPR000473">
    <property type="entry name" value="Ribosomal_bL36"/>
</dbReference>